<organism evidence="3">
    <name type="scientific">Sesamum calycinum</name>
    <dbReference type="NCBI Taxonomy" id="2727403"/>
    <lineage>
        <taxon>Eukaryota</taxon>
        <taxon>Viridiplantae</taxon>
        <taxon>Streptophyta</taxon>
        <taxon>Embryophyta</taxon>
        <taxon>Tracheophyta</taxon>
        <taxon>Spermatophyta</taxon>
        <taxon>Magnoliopsida</taxon>
        <taxon>eudicotyledons</taxon>
        <taxon>Gunneridae</taxon>
        <taxon>Pentapetalae</taxon>
        <taxon>asterids</taxon>
        <taxon>lamiids</taxon>
        <taxon>Lamiales</taxon>
        <taxon>Pedaliaceae</taxon>
        <taxon>Sesamum</taxon>
    </lineage>
</organism>
<reference evidence="3" key="2">
    <citation type="journal article" date="2024" name="Plant">
        <title>Genomic evolution and insights into agronomic trait innovations of Sesamum species.</title>
        <authorList>
            <person name="Miao H."/>
            <person name="Wang L."/>
            <person name="Qu L."/>
            <person name="Liu H."/>
            <person name="Sun Y."/>
            <person name="Le M."/>
            <person name="Wang Q."/>
            <person name="Wei S."/>
            <person name="Zheng Y."/>
            <person name="Lin W."/>
            <person name="Duan Y."/>
            <person name="Cao H."/>
            <person name="Xiong S."/>
            <person name="Wang X."/>
            <person name="Wei L."/>
            <person name="Li C."/>
            <person name="Ma Q."/>
            <person name="Ju M."/>
            <person name="Zhao R."/>
            <person name="Li G."/>
            <person name="Mu C."/>
            <person name="Tian Q."/>
            <person name="Mei H."/>
            <person name="Zhang T."/>
            <person name="Gao T."/>
            <person name="Zhang H."/>
        </authorList>
    </citation>
    <scope>NUCLEOTIDE SEQUENCE</scope>
    <source>
        <strain evidence="3">KEN8</strain>
    </source>
</reference>
<keyword evidence="1" id="KW-0812">Transmembrane</keyword>
<evidence type="ECO:0000313" key="3">
    <source>
        <dbReference type="EMBL" id="KAL0323759.1"/>
    </source>
</evidence>
<evidence type="ECO:0000259" key="2">
    <source>
        <dbReference type="Pfam" id="PF14364"/>
    </source>
</evidence>
<dbReference type="PANTHER" id="PTHR33098:SF53">
    <property type="entry name" value="OS05G0540900 PROTEIN"/>
    <property type="match status" value="1"/>
</dbReference>
<protein>
    <submittedName>
        <fullName evidence="3">Pathogen-associated molecular patterns-induced protein A70</fullName>
    </submittedName>
</protein>
<proteinExistence type="predicted"/>
<reference evidence="3" key="1">
    <citation type="submission" date="2020-06" db="EMBL/GenBank/DDBJ databases">
        <authorList>
            <person name="Li T."/>
            <person name="Hu X."/>
            <person name="Zhang T."/>
            <person name="Song X."/>
            <person name="Zhang H."/>
            <person name="Dai N."/>
            <person name="Sheng W."/>
            <person name="Hou X."/>
            <person name="Wei L."/>
        </authorList>
    </citation>
    <scope>NUCLEOTIDE SEQUENCE</scope>
    <source>
        <strain evidence="3">KEN8</strain>
        <tissue evidence="3">Leaf</tissue>
    </source>
</reference>
<gene>
    <name evidence="3" type="ORF">Scaly_2343000</name>
</gene>
<comment type="caution">
    <text evidence="3">The sequence shown here is derived from an EMBL/GenBank/DDBJ whole genome shotgun (WGS) entry which is preliminary data.</text>
</comment>
<accession>A0AAW2LXB9</accession>
<dbReference type="AlphaFoldDB" id="A0AAW2LXB9"/>
<dbReference type="Pfam" id="PF14364">
    <property type="entry name" value="DUF4408"/>
    <property type="match status" value="1"/>
</dbReference>
<name>A0AAW2LXB9_9LAMI</name>
<feature type="transmembrane region" description="Helical" evidence="1">
    <location>
        <begin position="20"/>
        <end position="44"/>
    </location>
</feature>
<keyword evidence="1" id="KW-1133">Transmembrane helix</keyword>
<dbReference type="EMBL" id="JACGWM010000015">
    <property type="protein sequence ID" value="KAL0323759.1"/>
    <property type="molecule type" value="Genomic_DNA"/>
</dbReference>
<dbReference type="Pfam" id="PF05553">
    <property type="entry name" value="DUF761"/>
    <property type="match status" value="1"/>
</dbReference>
<evidence type="ECO:0000256" key="1">
    <source>
        <dbReference type="SAM" id="Phobius"/>
    </source>
</evidence>
<feature type="domain" description="DUF4408" evidence="2">
    <location>
        <begin position="12"/>
        <end position="43"/>
    </location>
</feature>
<dbReference type="PANTHER" id="PTHR33098">
    <property type="entry name" value="COTTON FIBER (DUF761)"/>
    <property type="match status" value="1"/>
</dbReference>
<keyword evidence="1" id="KW-0472">Membrane</keyword>
<dbReference type="InterPro" id="IPR025520">
    <property type="entry name" value="DUF4408"/>
</dbReference>
<sequence>MLQESAAAASASIWASINSWLTPTLLFLLLNLMIATIAFTSSLANHKHSQNHQHIAKPPSLLHRLKSINFSTQQPLISSPSPSPSQPNTDSETIFDVIDHTYQAQHLETQSHYFFQDSSQENLDTPQSSQHHYVFEEAHEQETQTLVVSEERDDDDDVVQQAREEKVVVPDENIEQSMDVDVHGQMTGSGFSRTKSDTQPASGEVPTKLPARMRKSASLKSAFAHFEEEDIVEARRPATVREKGSGKVTEGDEEVDAKADDFINRFKQQLKLQRLDSIIRYKDMIGRGGR</sequence>
<dbReference type="InterPro" id="IPR008480">
    <property type="entry name" value="DUF761_pln"/>
</dbReference>